<dbReference type="OrthoDB" id="1873930at2759"/>
<dbReference type="RefSeq" id="XP_027337464.1">
    <property type="nucleotide sequence ID" value="XM_027481663.1"/>
</dbReference>
<evidence type="ECO:0000313" key="1">
    <source>
        <dbReference type="Proteomes" id="UP000694853"/>
    </source>
</evidence>
<accession>A0A8B8K230</accession>
<evidence type="ECO:0000313" key="2">
    <source>
        <dbReference type="RefSeq" id="XP_027337464.1"/>
    </source>
</evidence>
<dbReference type="KEGG" id="aprc:113851188"/>
<reference evidence="1" key="1">
    <citation type="journal article" date="2019" name="Toxins">
        <title>Detection of Abrin-Like and Prepropulchellin-Like Toxin Genes and Transcripts Using Whole Genome Sequencing and Full-Length Transcript Sequencing of Abrus precatorius.</title>
        <authorList>
            <person name="Hovde B.T."/>
            <person name="Daligault H.E."/>
            <person name="Hanschen E.R."/>
            <person name="Kunde Y.A."/>
            <person name="Johnson M.B."/>
            <person name="Starkenburg S.R."/>
            <person name="Johnson S.L."/>
        </authorList>
    </citation>
    <scope>NUCLEOTIDE SEQUENCE [LARGE SCALE GENOMIC DNA]</scope>
</reference>
<name>A0A8B8K230_ABRPR</name>
<dbReference type="AlphaFoldDB" id="A0A8B8K230"/>
<organism evidence="1 2">
    <name type="scientific">Abrus precatorius</name>
    <name type="common">Indian licorice</name>
    <name type="synonym">Glycine abrus</name>
    <dbReference type="NCBI Taxonomy" id="3816"/>
    <lineage>
        <taxon>Eukaryota</taxon>
        <taxon>Viridiplantae</taxon>
        <taxon>Streptophyta</taxon>
        <taxon>Embryophyta</taxon>
        <taxon>Tracheophyta</taxon>
        <taxon>Spermatophyta</taxon>
        <taxon>Magnoliopsida</taxon>
        <taxon>eudicotyledons</taxon>
        <taxon>Gunneridae</taxon>
        <taxon>Pentapetalae</taxon>
        <taxon>rosids</taxon>
        <taxon>fabids</taxon>
        <taxon>Fabales</taxon>
        <taxon>Fabaceae</taxon>
        <taxon>Papilionoideae</taxon>
        <taxon>50 kb inversion clade</taxon>
        <taxon>NPAAA clade</taxon>
        <taxon>indigoferoid/millettioid clade</taxon>
        <taxon>Abreae</taxon>
        <taxon>Abrus</taxon>
    </lineage>
</organism>
<dbReference type="InterPro" id="IPR037119">
    <property type="entry name" value="Haem_oxidase_HugZ-like_sf"/>
</dbReference>
<protein>
    <submittedName>
        <fullName evidence="2">Uncharacterized protein At3g49140-like</fullName>
    </submittedName>
</protein>
<reference evidence="2" key="2">
    <citation type="submission" date="2025-08" db="UniProtKB">
        <authorList>
            <consortium name="RefSeq"/>
        </authorList>
    </citation>
    <scope>IDENTIFICATION</scope>
    <source>
        <tissue evidence="2">Young leaves</tissue>
    </source>
</reference>
<dbReference type="Gene3D" id="3.20.180.10">
    <property type="entry name" value="PNP-oxidase-like"/>
    <property type="match status" value="1"/>
</dbReference>
<sequence>MALSFLQSVFPRVSLSKGCLPKLAAEEHSIFKPDYFNKWYHPLEEVTISRDDEPARLSPAQIARTTLEANKYALLVFPGAVHRQPHHDVSWGEYRYLIDDYGDPAAEDNLVNVLIGMDMRTVSEFDDDNQVQETGNIPENWGLSSSTSSVHPLFFSECLTRAVYVDHVKRMNHPSNVVSIRGNLRRALAFEEDFLWIHVEDGDDRDTSFTFYRYDIKEEEFLYAEPDIFVKTSAILERFNPKWNDAFKALCKRKGLDAEEAYLIGVDSLGIDVRILTSAEVKTHRFPFKVQATLSI</sequence>
<proteinExistence type="predicted"/>
<dbReference type="PANTHER" id="PTHR13343:SF18">
    <property type="entry name" value="PENTATRICOPEPTIDE REPEAT (PPR) SUPERFAMILY PROTEIN"/>
    <property type="match status" value="1"/>
</dbReference>
<dbReference type="PANTHER" id="PTHR13343">
    <property type="entry name" value="CREG1 PROTEIN"/>
    <property type="match status" value="1"/>
</dbReference>
<dbReference type="Proteomes" id="UP000694853">
    <property type="component" value="Unplaced"/>
</dbReference>
<dbReference type="GeneID" id="113851188"/>
<keyword evidence="1" id="KW-1185">Reference proteome</keyword>
<gene>
    <name evidence="2" type="primary">LOC113851188</name>
</gene>